<evidence type="ECO:0000313" key="3">
    <source>
        <dbReference type="Proteomes" id="UP000268535"/>
    </source>
</evidence>
<dbReference type="AlphaFoldDB" id="A0A4P9WWI0"/>
<evidence type="ECO:0000256" key="1">
    <source>
        <dbReference type="SAM" id="MobiDB-lite"/>
    </source>
</evidence>
<dbReference type="Proteomes" id="UP000268535">
    <property type="component" value="Unassembled WGS sequence"/>
</dbReference>
<gene>
    <name evidence="2" type="ORF">CAUPRSCDRAFT_11417</name>
</gene>
<feature type="region of interest" description="Disordered" evidence="1">
    <location>
        <begin position="89"/>
        <end position="118"/>
    </location>
</feature>
<organism evidence="2 3">
    <name type="scientific">Caulochytrium protostelioides</name>
    <dbReference type="NCBI Taxonomy" id="1555241"/>
    <lineage>
        <taxon>Eukaryota</taxon>
        <taxon>Fungi</taxon>
        <taxon>Fungi incertae sedis</taxon>
        <taxon>Chytridiomycota</taxon>
        <taxon>Chytridiomycota incertae sedis</taxon>
        <taxon>Chytridiomycetes</taxon>
        <taxon>Caulochytriales</taxon>
        <taxon>Caulochytriaceae</taxon>
        <taxon>Caulochytrium</taxon>
    </lineage>
</organism>
<evidence type="ECO:0000313" key="2">
    <source>
        <dbReference type="EMBL" id="RKO96885.1"/>
    </source>
</evidence>
<accession>A0A4P9WWI0</accession>
<proteinExistence type="predicted"/>
<protein>
    <submittedName>
        <fullName evidence="2">Uncharacterized protein</fullName>
    </submittedName>
</protein>
<name>A0A4P9WWI0_9FUNG</name>
<sequence length="118" mass="13526">MSDDFHQTGGHQKQLNDWANDLMAFVTEEYVYIRDKLKVAIAKFKKHFPGKIPSRSRESAFLATEITYQAEKTIVYKTGDTFREPLPEARTQKAESVPKATRSTFEKTDGQRAIKSLI</sequence>
<dbReference type="EMBL" id="ML009545">
    <property type="protein sequence ID" value="RKO96885.1"/>
    <property type="molecule type" value="Genomic_DNA"/>
</dbReference>
<reference evidence="3" key="1">
    <citation type="journal article" date="2018" name="Nat. Microbiol.">
        <title>Leveraging single-cell genomics to expand the fungal tree of life.</title>
        <authorList>
            <person name="Ahrendt S.R."/>
            <person name="Quandt C.A."/>
            <person name="Ciobanu D."/>
            <person name="Clum A."/>
            <person name="Salamov A."/>
            <person name="Andreopoulos B."/>
            <person name="Cheng J.F."/>
            <person name="Woyke T."/>
            <person name="Pelin A."/>
            <person name="Henrissat B."/>
            <person name="Reynolds N.K."/>
            <person name="Benny G.L."/>
            <person name="Smith M.E."/>
            <person name="James T.Y."/>
            <person name="Grigoriev I.V."/>
        </authorList>
    </citation>
    <scope>NUCLEOTIDE SEQUENCE [LARGE SCALE GENOMIC DNA]</scope>
    <source>
        <strain evidence="3">ATCC 52028</strain>
    </source>
</reference>